<proteinExistence type="predicted"/>
<dbReference type="PANTHER" id="PTHR44843:SF14">
    <property type="entry name" value="METHYLTRANSFERASE TYPE 11 DOMAIN-CONTAINING PROTEIN"/>
    <property type="match status" value="1"/>
</dbReference>
<organism evidence="3">
    <name type="scientific">Tetraselmis sp. GSL018</name>
    <dbReference type="NCBI Taxonomy" id="582737"/>
    <lineage>
        <taxon>Eukaryota</taxon>
        <taxon>Viridiplantae</taxon>
        <taxon>Chlorophyta</taxon>
        <taxon>core chlorophytes</taxon>
        <taxon>Chlorodendrophyceae</taxon>
        <taxon>Chlorodendrales</taxon>
        <taxon>Chlorodendraceae</taxon>
        <taxon>Tetraselmis</taxon>
    </lineage>
</organism>
<dbReference type="PANTHER" id="PTHR44843">
    <property type="entry name" value="METHYLTRANSFERASE"/>
    <property type="match status" value="1"/>
</dbReference>
<feature type="domain" description="DUF7870" evidence="2">
    <location>
        <begin position="106"/>
        <end position="171"/>
    </location>
</feature>
<evidence type="ECO:0000256" key="1">
    <source>
        <dbReference type="SAM" id="SignalP"/>
    </source>
</evidence>
<feature type="domain" description="DUF7870" evidence="2">
    <location>
        <begin position="220"/>
        <end position="311"/>
    </location>
</feature>
<dbReference type="InterPro" id="IPR057192">
    <property type="entry name" value="DUF7870"/>
</dbReference>
<gene>
    <name evidence="3" type="ORF">TSPGSL018_5731</name>
</gene>
<feature type="chain" id="PRO_5001609504" description="DUF7870 domain-containing protein" evidence="1">
    <location>
        <begin position="19"/>
        <end position="311"/>
    </location>
</feature>
<dbReference type="AlphaFoldDB" id="A0A061R9V7"/>
<reference evidence="3" key="1">
    <citation type="submission" date="2014-05" db="EMBL/GenBank/DDBJ databases">
        <title>The transcriptome of the halophilic microalga Tetraselmis sp. GSL018 isolated from the Great Salt Lake, Utah.</title>
        <authorList>
            <person name="Jinkerson R.E."/>
            <person name="D'Adamo S."/>
            <person name="Posewitz M.C."/>
        </authorList>
    </citation>
    <scope>NUCLEOTIDE SEQUENCE</scope>
    <source>
        <strain evidence="3">GSL018</strain>
    </source>
</reference>
<sequence length="311" mass="35645">MSVLVLLTGFSMFAGVLTKRYVLNSNALIPGTFKPAPGGNFFEQDSNNTNSDHVSSALAKLAALRDEYGTVSSSDVPRVLESIIPDDFGHGHCGRTVCDKGWDDVKTRQENIVYLSSLVNLSHFKRKIYIDGGAREYESSIEGWFNRVYPQSHNFTIYAFEIDQKHRKTYAGTDVRFMGYALWTKRGRLPVYGTLMKNLSGKNAKEVTARRRRSRRRPKPRMTVEAYDFDNWLRSTVTEEDFVVVKLDIEGAEHELLAKLMKSGTIALIDELFVECHYNKWSMMRMDKTRRHCLQLFGSMRGMGVVVHEWF</sequence>
<protein>
    <recommendedName>
        <fullName evidence="2">DUF7870 domain-containing protein</fullName>
    </recommendedName>
</protein>
<feature type="signal peptide" evidence="1">
    <location>
        <begin position="1"/>
        <end position="18"/>
    </location>
</feature>
<dbReference type="EMBL" id="GBEZ01016544">
    <property type="protein sequence ID" value="JAC69712.1"/>
    <property type="molecule type" value="Transcribed_RNA"/>
</dbReference>
<evidence type="ECO:0000259" key="2">
    <source>
        <dbReference type="Pfam" id="PF25276"/>
    </source>
</evidence>
<dbReference type="Pfam" id="PF25276">
    <property type="entry name" value="DUF7870"/>
    <property type="match status" value="2"/>
</dbReference>
<dbReference type="Gene3D" id="3.40.50.150">
    <property type="entry name" value="Vaccinia Virus protein VP39"/>
    <property type="match status" value="1"/>
</dbReference>
<dbReference type="InterPro" id="IPR029063">
    <property type="entry name" value="SAM-dependent_MTases_sf"/>
</dbReference>
<name>A0A061R9V7_9CHLO</name>
<dbReference type="SUPFAM" id="SSF53335">
    <property type="entry name" value="S-adenosyl-L-methionine-dependent methyltransferases"/>
    <property type="match status" value="1"/>
</dbReference>
<evidence type="ECO:0000313" key="3">
    <source>
        <dbReference type="EMBL" id="JAC69712.1"/>
    </source>
</evidence>
<keyword evidence="1" id="KW-0732">Signal</keyword>
<accession>A0A061R9V7</accession>